<dbReference type="Pfam" id="PF19058">
    <property type="entry name" value="DUF5754"/>
    <property type="match status" value="1"/>
</dbReference>
<dbReference type="Pfam" id="PF19197">
    <property type="entry name" value="DUF5872"/>
    <property type="match status" value="1"/>
</dbReference>
<name>A0A6C0LHW3_9ZZZZ</name>
<dbReference type="EMBL" id="MN740474">
    <property type="protein sequence ID" value="QHU28742.1"/>
    <property type="molecule type" value="Genomic_DNA"/>
</dbReference>
<reference evidence="3" key="1">
    <citation type="journal article" date="2020" name="Nature">
        <title>Giant virus diversity and host interactions through global metagenomics.</title>
        <authorList>
            <person name="Schulz F."/>
            <person name="Roux S."/>
            <person name="Paez-Espino D."/>
            <person name="Jungbluth S."/>
            <person name="Walsh D.A."/>
            <person name="Denef V.J."/>
            <person name="McMahon K.D."/>
            <person name="Konstantinidis K.T."/>
            <person name="Eloe-Fadrosh E.A."/>
            <person name="Kyrpides N.C."/>
            <person name="Woyke T."/>
        </authorList>
    </citation>
    <scope>NUCLEOTIDE SEQUENCE</scope>
    <source>
        <strain evidence="3">GVMAG-M-3300027791-30</strain>
    </source>
</reference>
<evidence type="ECO:0000313" key="3">
    <source>
        <dbReference type="EMBL" id="QHU28742.1"/>
    </source>
</evidence>
<proteinExistence type="predicted"/>
<dbReference type="InterPro" id="IPR043930">
    <property type="entry name" value="DUF5754"/>
</dbReference>
<sequence length="463" mass="54647">MKNKIKLLSIKPLKSGHKKYVAEFEIITKDGKKKKKNTKFGAKGMSDYTIHKDTERRNRYIKRHTKDLRTNDPTRAGFLSMYVLWNKKSYKSSLSDYKRRLNAYNRTGKFQKSIQGSSLKSKFGKYTNSAVIKNVHKYLDFYNFNNNNSFGRVYLYPFLVDKTRFRNLPHDIIKRIEQELQLSDIINQYKSYRDKKQVFKLITGELGERQTDNPYEYIFDWDPSDEQSVEWLEEASKLLTKSDLNNNYWKSNVAKFILGFEEVHNLYAPGQNSNYDMSEKYMKILLNKIGFQPALMEDNMHFLDRQDVLDYFQVLENNFGKVEKSKVPDNVKNPKLYLKIKAKIKQDVKKKNRRWGAYDSGRLVREYKQSGGKYSGTKKSKTSSKKSSNLDRWYREKWIDACAWPKRKSCGRTKAFIKSKVSYCRPSKVIDSNTPKTVQELTKAQIKKRCAKKSKNPKKIVRK</sequence>
<dbReference type="InterPro" id="IPR043803">
    <property type="entry name" value="DUF5872"/>
</dbReference>
<organism evidence="3">
    <name type="scientific">viral metagenome</name>
    <dbReference type="NCBI Taxonomy" id="1070528"/>
    <lineage>
        <taxon>unclassified sequences</taxon>
        <taxon>metagenomes</taxon>
        <taxon>organismal metagenomes</taxon>
    </lineage>
</organism>
<accession>A0A6C0LHW3</accession>
<dbReference type="AlphaFoldDB" id="A0A6C0LHW3"/>
<evidence type="ECO:0000259" key="2">
    <source>
        <dbReference type="Pfam" id="PF19197"/>
    </source>
</evidence>
<feature type="domain" description="DUF5872" evidence="2">
    <location>
        <begin position="341"/>
        <end position="456"/>
    </location>
</feature>
<evidence type="ECO:0000256" key="1">
    <source>
        <dbReference type="SAM" id="MobiDB-lite"/>
    </source>
</evidence>
<feature type="region of interest" description="Disordered" evidence="1">
    <location>
        <begin position="369"/>
        <end position="388"/>
    </location>
</feature>
<protein>
    <recommendedName>
        <fullName evidence="2">DUF5872 domain-containing protein</fullName>
    </recommendedName>
</protein>